<feature type="transmembrane region" description="Helical" evidence="11">
    <location>
        <begin position="5177"/>
        <end position="5202"/>
    </location>
</feature>
<dbReference type="STRING" id="45351.A7S1V5"/>
<keyword evidence="7 11" id="KW-1133">Transmembrane helix</keyword>
<dbReference type="InterPro" id="IPR003644">
    <property type="entry name" value="Calx_beta"/>
</dbReference>
<dbReference type="CDD" id="cd13952">
    <property type="entry name" value="7tm_classB"/>
    <property type="match status" value="1"/>
</dbReference>
<accession>A7S1V5</accession>
<dbReference type="HOGENOM" id="CLU_223063_0_0_1"/>
<dbReference type="InterPro" id="IPR038081">
    <property type="entry name" value="CalX-like_sf"/>
</dbReference>
<dbReference type="OMA" id="RYTAFEV"/>
<dbReference type="InterPro" id="IPR005492">
    <property type="entry name" value="EPTP"/>
</dbReference>
<dbReference type="GO" id="GO:0005737">
    <property type="term" value="C:cytoplasm"/>
    <property type="evidence" value="ECO:0000318"/>
    <property type="project" value="GO_Central"/>
</dbReference>
<dbReference type="InterPro" id="IPR000203">
    <property type="entry name" value="GPS"/>
</dbReference>
<evidence type="ECO:0000313" key="15">
    <source>
        <dbReference type="Proteomes" id="UP000001593"/>
    </source>
</evidence>
<feature type="transmembrane region" description="Helical" evidence="11">
    <location>
        <begin position="5019"/>
        <end position="5039"/>
    </location>
</feature>
<dbReference type="InterPro" id="IPR013320">
    <property type="entry name" value="ConA-like_dom_sf"/>
</dbReference>
<evidence type="ECO:0000256" key="1">
    <source>
        <dbReference type="ARBA" id="ARBA00004141"/>
    </source>
</evidence>
<dbReference type="PROSITE" id="PS50912">
    <property type="entry name" value="EAR"/>
    <property type="match status" value="2"/>
</dbReference>
<dbReference type="PROSITE" id="PS50221">
    <property type="entry name" value="GAIN_B"/>
    <property type="match status" value="1"/>
</dbReference>
<dbReference type="Gene3D" id="2.60.220.50">
    <property type="match status" value="1"/>
</dbReference>
<dbReference type="SMART" id="SM00237">
    <property type="entry name" value="Calx_beta"/>
    <property type="match status" value="19"/>
</dbReference>
<dbReference type="InParanoid" id="A7S1V5"/>
<dbReference type="Pfam" id="PF03160">
    <property type="entry name" value="Calx-beta"/>
    <property type="match status" value="29"/>
</dbReference>
<dbReference type="GO" id="GO:0032420">
    <property type="term" value="C:stereocilium"/>
    <property type="evidence" value="ECO:0007669"/>
    <property type="project" value="UniProtKB-SubCell"/>
</dbReference>
<dbReference type="InterPro" id="IPR009039">
    <property type="entry name" value="EAR"/>
</dbReference>
<dbReference type="Pfam" id="PF13385">
    <property type="entry name" value="Laminin_G_3"/>
    <property type="match status" value="1"/>
</dbReference>
<dbReference type="Gene3D" id="2.60.120.200">
    <property type="match status" value="1"/>
</dbReference>
<evidence type="ECO:0000259" key="12">
    <source>
        <dbReference type="PROSITE" id="PS50221"/>
    </source>
</evidence>
<keyword evidence="9" id="KW-1015">Disulfide bond</keyword>
<evidence type="ECO:0000259" key="13">
    <source>
        <dbReference type="PROSITE" id="PS50261"/>
    </source>
</evidence>
<keyword evidence="8 11" id="KW-0472">Membrane</keyword>
<dbReference type="GO" id="GO:0071277">
    <property type="term" value="P:cellular response to calcium ion"/>
    <property type="evidence" value="ECO:0000318"/>
    <property type="project" value="GO_Central"/>
</dbReference>
<dbReference type="Pfam" id="PF03736">
    <property type="entry name" value="EPTP"/>
    <property type="match status" value="1"/>
</dbReference>
<dbReference type="InterPro" id="IPR026919">
    <property type="entry name" value="ADGRV1"/>
</dbReference>
<feature type="transmembrane region" description="Helical" evidence="11">
    <location>
        <begin position="5051"/>
        <end position="5071"/>
    </location>
</feature>
<dbReference type="Gene3D" id="1.20.1070.10">
    <property type="entry name" value="Rhodopsin 7-helix transmembrane proteins"/>
    <property type="match status" value="1"/>
</dbReference>
<feature type="transmembrane region" description="Helical" evidence="11">
    <location>
        <begin position="5128"/>
        <end position="5157"/>
    </location>
</feature>
<gene>
    <name evidence="14" type="ORF">NEMVEDRAFT_v1g242264</name>
</gene>
<dbReference type="SUPFAM" id="SSF141072">
    <property type="entry name" value="CalX-like"/>
    <property type="match status" value="32"/>
</dbReference>
<dbReference type="PROSITE" id="PS50261">
    <property type="entry name" value="G_PROTEIN_RECEP_F2_4"/>
    <property type="match status" value="1"/>
</dbReference>
<feature type="transmembrane region" description="Helical" evidence="11">
    <location>
        <begin position="5223"/>
        <end position="5243"/>
    </location>
</feature>
<dbReference type="InterPro" id="IPR000832">
    <property type="entry name" value="GPCR_2_secretin-like"/>
</dbReference>
<dbReference type="eggNOG" id="KOG1306">
    <property type="taxonomic scope" value="Eukaryota"/>
</dbReference>
<dbReference type="InterPro" id="IPR057244">
    <property type="entry name" value="GAIN_B"/>
</dbReference>
<evidence type="ECO:0000256" key="4">
    <source>
        <dbReference type="ARBA" id="ARBA00022729"/>
    </source>
</evidence>
<feature type="transmembrane region" description="Helical" evidence="11">
    <location>
        <begin position="5249"/>
        <end position="5274"/>
    </location>
</feature>
<dbReference type="PhylomeDB" id="A7S1V5"/>
<dbReference type="FunFam" id="2.60.40.2030:FF:000007">
    <property type="entry name" value="Adhesion G-protein coupled receptor V1"/>
    <property type="match status" value="1"/>
</dbReference>
<evidence type="ECO:0000256" key="5">
    <source>
        <dbReference type="ARBA" id="ARBA00022737"/>
    </source>
</evidence>
<dbReference type="Gene3D" id="2.60.40.2030">
    <property type="match status" value="29"/>
</dbReference>
<dbReference type="FunFam" id="2.60.40.2030:FF:000017">
    <property type="entry name" value="Adhesion G protein-coupled receptor V1"/>
    <property type="match status" value="3"/>
</dbReference>
<evidence type="ECO:0000256" key="2">
    <source>
        <dbReference type="ARBA" id="ARBA00004645"/>
    </source>
</evidence>
<keyword evidence="3 11" id="KW-0812">Transmembrane</keyword>
<comment type="subcellular location">
    <subcellularLocation>
        <location evidence="2">Cell projection</location>
        <location evidence="2">Stereocilium</location>
    </subcellularLocation>
    <subcellularLocation>
        <location evidence="1">Membrane</location>
        <topology evidence="1">Multi-pass membrane protein</topology>
    </subcellularLocation>
</comment>
<feature type="region of interest" description="Disordered" evidence="10">
    <location>
        <begin position="4385"/>
        <end position="4409"/>
    </location>
</feature>
<dbReference type="SUPFAM" id="SSF49899">
    <property type="entry name" value="Concanavalin A-like lectins/glucanases"/>
    <property type="match status" value="1"/>
</dbReference>
<dbReference type="GO" id="GO:0001965">
    <property type="term" value="F:G-protein alpha-subunit binding"/>
    <property type="evidence" value="ECO:0000318"/>
    <property type="project" value="GO_Central"/>
</dbReference>
<proteinExistence type="predicted"/>
<dbReference type="EMBL" id="DS469566">
    <property type="protein sequence ID" value="EDO42266.1"/>
    <property type="molecule type" value="Genomic_DNA"/>
</dbReference>
<dbReference type="GO" id="GO:0010855">
    <property type="term" value="F:adenylate cyclase inhibitor activity"/>
    <property type="evidence" value="ECO:0000318"/>
    <property type="project" value="GO_Central"/>
</dbReference>
<dbReference type="GO" id="GO:0004930">
    <property type="term" value="F:G protein-coupled receptor activity"/>
    <property type="evidence" value="ECO:0000318"/>
    <property type="project" value="GO_Central"/>
</dbReference>
<name>A7S1V5_NEMVE</name>
<dbReference type="Proteomes" id="UP000001593">
    <property type="component" value="Unassembled WGS sequence"/>
</dbReference>
<keyword evidence="6" id="KW-0106">Calcium</keyword>
<evidence type="ECO:0000256" key="9">
    <source>
        <dbReference type="ARBA" id="ARBA00023157"/>
    </source>
</evidence>
<dbReference type="InterPro" id="IPR017981">
    <property type="entry name" value="GPCR_2-like_7TM"/>
</dbReference>
<reference evidence="14 15" key="1">
    <citation type="journal article" date="2007" name="Science">
        <title>Sea anemone genome reveals ancestral eumetazoan gene repertoire and genomic organization.</title>
        <authorList>
            <person name="Putnam N.H."/>
            <person name="Srivastava M."/>
            <person name="Hellsten U."/>
            <person name="Dirks B."/>
            <person name="Chapman J."/>
            <person name="Salamov A."/>
            <person name="Terry A."/>
            <person name="Shapiro H."/>
            <person name="Lindquist E."/>
            <person name="Kapitonov V.V."/>
            <person name="Jurka J."/>
            <person name="Genikhovich G."/>
            <person name="Grigoriev I.V."/>
            <person name="Lucas S.M."/>
            <person name="Steele R.E."/>
            <person name="Finnerty J.R."/>
            <person name="Technau U."/>
            <person name="Martindale M.Q."/>
            <person name="Rokhsar D.S."/>
        </authorList>
    </citation>
    <scope>NUCLEOTIDE SEQUENCE [LARGE SCALE GENOMIC DNA]</scope>
    <source>
        <strain evidence="15">CH2 X CH6</strain>
    </source>
</reference>
<evidence type="ECO:0000256" key="6">
    <source>
        <dbReference type="ARBA" id="ARBA00022837"/>
    </source>
</evidence>
<evidence type="ECO:0000256" key="11">
    <source>
        <dbReference type="SAM" id="Phobius"/>
    </source>
</evidence>
<keyword evidence="4" id="KW-0732">Signal</keyword>
<dbReference type="Pfam" id="PF00002">
    <property type="entry name" value="7tm_2"/>
    <property type="match status" value="1"/>
</dbReference>
<evidence type="ECO:0000313" key="14">
    <source>
        <dbReference type="EMBL" id="EDO42266.1"/>
    </source>
</evidence>
<dbReference type="PANTHER" id="PTHR46682">
    <property type="entry name" value="ADHESION G-PROTEIN COUPLED RECEPTOR V1"/>
    <property type="match status" value="1"/>
</dbReference>
<dbReference type="SMART" id="SM00303">
    <property type="entry name" value="GPS"/>
    <property type="match status" value="1"/>
</dbReference>
<protein>
    <submittedName>
        <fullName evidence="14">Uncharacterized protein</fullName>
    </submittedName>
</protein>
<dbReference type="eggNOG" id="KOG4193">
    <property type="taxonomic scope" value="Eukaryota"/>
</dbReference>
<dbReference type="GO" id="GO:0007166">
    <property type="term" value="P:cell surface receptor signaling pathway"/>
    <property type="evidence" value="ECO:0007669"/>
    <property type="project" value="InterPro"/>
</dbReference>
<evidence type="ECO:0000256" key="3">
    <source>
        <dbReference type="ARBA" id="ARBA00022692"/>
    </source>
</evidence>
<dbReference type="GO" id="GO:0016020">
    <property type="term" value="C:membrane"/>
    <property type="evidence" value="ECO:0007669"/>
    <property type="project" value="UniProtKB-SubCell"/>
</dbReference>
<feature type="transmembrane region" description="Helical" evidence="11">
    <location>
        <begin position="5083"/>
        <end position="5107"/>
    </location>
</feature>
<dbReference type="PANTHER" id="PTHR46682:SF1">
    <property type="entry name" value="ADHESION G-PROTEIN COUPLED RECEPTOR V1"/>
    <property type="match status" value="1"/>
</dbReference>
<evidence type="ECO:0000256" key="8">
    <source>
        <dbReference type="ARBA" id="ARBA00023136"/>
    </source>
</evidence>
<organism evidence="14 15">
    <name type="scientific">Nematostella vectensis</name>
    <name type="common">Starlet sea anemone</name>
    <dbReference type="NCBI Taxonomy" id="45351"/>
    <lineage>
        <taxon>Eukaryota</taxon>
        <taxon>Metazoa</taxon>
        <taxon>Cnidaria</taxon>
        <taxon>Anthozoa</taxon>
        <taxon>Hexacorallia</taxon>
        <taxon>Actiniaria</taxon>
        <taxon>Edwardsiidae</taxon>
        <taxon>Nematostella</taxon>
    </lineage>
</organism>
<keyword evidence="15" id="KW-1185">Reference proteome</keyword>
<dbReference type="InterPro" id="IPR046338">
    <property type="entry name" value="GAIN_dom_sf"/>
</dbReference>
<evidence type="ECO:0000256" key="10">
    <source>
        <dbReference type="SAM" id="MobiDB-lite"/>
    </source>
</evidence>
<sequence>MGCWFRYFLAWDAGSGISWHGMLVRVFPGMGCWFRYFLAWDAGSGISWHGMLVQVFPGMRCLFGYFLAWDACSGISWHGMLVRVFPGMGCWFRYFLALDACSGISWHGMLVRVFPGMGCWFRYFLAWDAGSGISWHEMLVRVFPGMGCLFGYFLALDACSGISWHGMLVRVFPGMGCWFRYFLAWDAGPGISWHGMLVQLEEFFQVSLTSGGRGCEGGTLGNETKRNISVAKSDDPHGIVGFAPEDLIKQVNESRVSPNIVKFNVQRLKGTFGTITVTWETFSTSGDNASLDISPVSGQLTFAENVSGKTLDINIIHEMIPEAKESFTITLTNVTGGAKFNNYRSANLSITKNDDPVYIGQPTHINITEGQPANFTIRRGGDGDTEIVVTYSTVDGTATASSADYKAVAFGRVTMGVGEFSKEISIPTIDDELPEGVEEFTVQIVNATGDTVLYPTPVGKVSIYASDAGTGLFEFSLASRNKTSQEGASVSFAVSRSIAQHGEVHVYWQIYHVLSNGSLVKLLPGQDFEQVSGYTVFRDSISSQEINVQSLQENVAELDELFAVEIINATGIGTGENGRLGNATIAYLTITANDDPNGVFLFASLSRDVTIPEDFLPGFQDTTTKNLTVLRSQGTWGDVQVLWEISTAVQNIKLPATYDLLFLGTKGSGVVLDSSKRRQYTGTDVACFSSARTDSSVSVKHITGLSSDTSLSVWLQPERDSYGVFLSYGTDASVSYSAAVNTSGLTSTLTFNYLANSTVVDFGKSIAGGTWHFLVITITSSKAIFYIDGVELASWVLPSGSLASNGMFTIGSKQTGQSFTGCAQDVRVYGAILEDRLRPINGYINYADHESTKMVAISTVDNLQPEPDTIFSVGLLTTKGGARLDSNNAVARLTVSKSDNANGLFLFDSITPISVNESTNITLVVRRDEGDSGTVTVTWGVYLGAELATQDFLEYTGDIVFNKGIKRMDLNLHLNNDNHPELNEAFQLKLLSAVSDGKVGSTPTSGASLKPNFTEITITITENDYPYGLIQFAETEPDANSTIMIATQPYSKDIRESVGTLVLYVVRAQGTEGEVTVPWRIDPGTASSPSDYVDDAGEVTFAPGVKSASISIQIKDDHLPELNKTFTVALYSPRNGAVLNPIASTAVIDILPSDDAFGVMNFTAESLTRTVQEDSLVTLTVVRAGGTLGSVTLYWAASGQGSQDIQPVDGYVSLSTGQTSASIDIRINQDSVSELAESTIIELFNTTRGRLASTGTKCNLTILPSDDPYGVFKFTPSTLTTQEGNKTVSLTITRSLGTKGAIRVHYQTLGAGDSIGEARQNAVPGQDFVAVDAYVDFADGQTNASVFVDILDDVAPEDVEKVLVNLTWLELRQHAPVIPVPTDSPRLGSSPFAVITIEPNDDASGVLQLSSSRVTVKEPYDGTILNVTRTAGAFGEVTVYISVVDGNTTSADYTLLEKNVTLLSGERSKAVPIQIVNDDIPEHAETFTIKLLSAGILGGARLGSPVECVVTIDENDYPYGLIGFSSASLNQQAVEPASGVTRFVTFTVERRFGTELTSTVHWEATIHGALASADVTPTSGDLVFPVEETQKTITLQILADDTPEIPEVVKVNLTGVVSGRAVLDTQTNVANLMIAANDNPHGVVRFTQPSYNAIEGPEPITVVHLPITRDFGTFGDVKVYYSTLAGSGPTSAEPGIDFTPVSNNSVVLPHGQANGNITIQILNDSLPELGETFMVFIERVELIGQNSGFPPVIGSPRTVNVTIVTNDDAHGLFVIEAVSPDPGSGGTRQTILEQEAPVTFVVRRLAGTIGRVTVEWKIYSHSTANRSDFTGDGAVFVFEQGDTSKTGNIRILDDSTPERDETVVIVLVNPTGGSRVASGLGNNLTVIISANDGVAGQVGFSQSSQSVVAKEGTTVNLSVERTAPAAGKVSVNWVIVGTNASHDFSPHMGRAVFSEGQRYANITFNVEADSKPEPDEVFSVQLSNVTTVDVAASGAATLIPARATATVTVQASDEPHGCVEFQSGSRIVITTEDKNVTLILSRLYGTLGDLRIHYEIKSGNNTQLDQQTTLATAGEDFIATVGSVMIPNEQAVGEIPVFIIDESVPEQSEVFIVNLTAIELVNGSYNVTGAPPKILADSVAQVTISPNDDPAGVIGFSQTRIDVNESIGAFNVTVLRSQGSLGTVTVKYFIKLTSTAIPNDYSIPSFGGGEETLTFVDGQREQNIEVKITDDTIPEDNESIILGLKPGVGAALVPGREQTEIVILYNDDARGVFNFSSDSTHKVISEPGNGALNEAVFRVVRNVDSFGSVVVGWRVVNASALADLSPVNGTLVFGKGVDQMSFSIKSLVDSDSEKAENFGVEIYIISGGGRISSPHMATLTISENDYPYGELEIISSLTQSGTVSVEESVGFVKAKIVRKKGNLGRITVDYQTIPGSASSGVGDAAFFEQIQGIQTAGANAFYAFSAYGDDFLVLGANGNGSQNGYRGSTLFRWQGVYIPIQEIKTNGAVRFDSIVINGMTYLAVANQGSIGDYEVNSSVFALSSDGKLSLVQDLPSQGASSVSFFAQGGQTYLVISNGINNAGTTLLKTKVYKWVTDKFVDQAADIDTRAASDLASFSINGVMMMAISFKNDLDVNNLNTKSPILRWQTGSFVPYNEVDTVGPIGVEHFAFGGDYYLLFANSKGPSKVYQWKNSNFDEVQSLETNAVKSARVYQSNGKPNLVTVESHDALKIYSWNTSISAFTLSMNTTIAGVVSVEPVVIADPVAGEVAMLMAAVKGTSSSPIYIPVKLSSSADYVPRKGQVTLMDGQTELELDFTVLPDSLPEKDETFDIIIYNTTNKAVLGSTSRVTVTILSSDNPHGRISFAINSTRVVQPELATDTTVNFEVVREYGSFGRVVVAWNMTGNYSDGDLKPLSGQVMFQEGETRKIISVLVYRDDIPELDEVAVIRLVRLLETGSSQDGRGAVINTARSTATLIIPGNDDPHGLISWSRPVYLSQEPSLTNTSLILTIHRRGGTMGVVLVSYQTVQAIKEYNNDQVAVPGVDYVTKTGQAVIQDGANSTSVSVDVIHGSTSAFNKLFLVNLMSAVLQAGSASTPHVTNSPRIDPSAQKAVVVIAQVNQTLGEINFDVTVDANTNAIMTTEGTQLSLKVVRNGSTQHRVGFSYVVQPSRDSRYAPASDSDISPLNGTVYFESGETEKLLSITIIQDNTPELDEAFYVLMSRPIDGIRIGPRNRVDVVVSASDSPYGVFGISTYNTINTVEEGSVLRLEVQRLGGDFGDVTITWRITPGNSQIHPGSRSMFIEVAATNDSIPEGAQQFTLELVSADNGANLNSTASRAQIVILANDNAKGVISVDMTTRAIVTGEPMTSGYDGVFTIRVLRSIGQFGEAFVSWDITKVIASAADPSNAFNVSSGRLRFTDGVPSLAIPIQVKQDSEPEEFASYVFKITNAENADRDPSPGALQASIDVVASDDPYGVLVFEPPYAYNVSEDVGTVNMTVKRNKGDIGRLSANYSVTSSSAMPGQDYEAMSGVLEFADKEQTKKLTLKILQDVSPELDETILVQLQSVRLLDRTLNYSTVQGLQLNMPPRIGDQSAVSVTLLKNDEAHGIVQFVVTSATVRESDGHVSLGLQRTGGTFGIIQVNYNVLNGTATHGEDYNVSSGVIVFKAGQSSAQLIVGIIDDVIPEQAETFSVQLISVTGGGRLGTKVTAQVQIETSDNPSGLFGFVNATDLQLVNPNITRTLNFGVDRVGGAQGIVQVKWQVLRVSLPSSALSDDFIGATDGVLSFASGDKTRQFITIKLDAYTGPEPEEVFVLNLYDATGGAAIDTLQTNITLTVLKQGNPNGIFGFQSTASKIIQEPGNAQVTSLQFPVERTKGTIGSVQVYWRVIGLNTGAISSDLESSSGTLDFLAGQQLRNLEISVRADDLPELEEQFLVTLYRVDGGGDLDFSKQNVTFNISANDAPHGVFRLKPAAQSLTVSGDGSRHLRFTILRENGTFGSVQVSYTITYSAWYPESIAGKLTVPAGDPNREVSEDITLTNTAFLESGSSFRILLTEVGQIGVSSGIPPILKSSSPITETVSVPENAANAVFRIADSSTRLFVDSGMVGQYVFGFADGLTMLLVDSGNNVRAVTIRREGLYGDVIVNWRKVDPVDSLGAGFSAGNIAPSSGQLTFTGATKELNFSLQAIPVPSPDSKLIYAVELASATTSSAVAGGANITQGNGKTAIIEYSGRVEFAPDSLQLSVEEGGQVTCRVVRLFSALGSVTFTYTALGSSRSVRLEEGEYTKTFQVTVPDNNTPEKDSSFNINITSVFGANFPRLGTKLSATVTVQDNDDANGVISFKTTSMRMPENATSGNTRVVTLEVQRTRGTLGEVSVLVRSVGGGEGWTSSASPQSLRDQLSQRSQDNNATVGNDYVQLYQIVRFPSAYPTPAGGQTQTVQLTVIDDDLPEPDEQVYLFLSNVTGGARLATNSDNLQTWSVVTIEGNDLMNGEVGFVAGSQAATIDEDGLASATLKVERIGATFGTALVLWRVREAEKRPELVAAEGTITFIPGVREVDLVIRLNQDNTPEFQYEFHVDLVQLLNTQQARIKPSARSAVITVLPSDYPYGLVGFAPAALYTAVNLETTEVSLDVVRSQGNTTDVTVTYQTQMLPASSNEAGVSTAQAVVGRDYQRPVSLSVRFKPGETTQRVKVALTPETPSASQYPKAFRIVILNASSQAIVNGAQSKAMVIISNNKETTQLLKLRAASKISPLTDENINQILADLKNSVRRPPLNNDQLTLTKDTINEILDDKKTRPTASEQRLQEITKATLMDIFDELLDPARSDTKGRSDLAQVFEHFSFALAYGQPCPTSSLGLKGKRAYCDVYKRPRSSLNGLQIKSVTGKHYFTYPSNLYPVPISSAEPVECGEAHFIEYHNSHWFTGSVVNSKVLSTSVNDSSALNKNKEPFTYVIYSGNKRVTPMGAKCVFWDFDKSVWSTSGCMVKSDEKDFVECQCTHMSNYAAQGQSDDRVGYTTYFYAACFVCLGAFALALLSHLACSVENLFSAKLLMHMFFACMIAQLMYVIGAYVSSTQAVVNESPAVRCSVLGVFIHYFYLCQFSWMFVQGWNLWRILVLNDEHTDRKYVLFFLLGWGMPVVVIVLYIVVAQAAFSWPFTDMYGDVHQNGDMCFIPNAYAALASAVAPVLLFLMGVAVVFTQAYQVTMQWRYYDDIYRGHYNIKEVRHVIALFVFVTITWLFAGLHLAYGYLWMIIVFAILDILLGLYVFILYFILRNQVRGVFKQTYAFQGEPPPIQTHDDFFRAQQNSLDHSTINSKRLKPRMSPDDPVDWDELDMGATPRSNRKLIVNMDDSNSIGRVNETYEDDIETADFDDLIFALKTGGNFDDYTRDEKDPDFDLGHGDEHYEMRRISIADTHL</sequence>
<dbReference type="Pfam" id="PF01825">
    <property type="entry name" value="GPS"/>
    <property type="match status" value="1"/>
</dbReference>
<feature type="domain" description="G-protein coupled receptors family 2 profile 2" evidence="13">
    <location>
        <begin position="5016"/>
        <end position="5275"/>
    </location>
</feature>
<feature type="compositionally biased region" description="Low complexity" evidence="10">
    <location>
        <begin position="4394"/>
        <end position="4408"/>
    </location>
</feature>
<evidence type="ECO:0000256" key="7">
    <source>
        <dbReference type="ARBA" id="ARBA00022989"/>
    </source>
</evidence>
<feature type="domain" description="GAIN-B" evidence="12">
    <location>
        <begin position="4865"/>
        <end position="5015"/>
    </location>
</feature>
<keyword evidence="5" id="KW-0677">Repeat</keyword>